<feature type="transmembrane region" description="Helical" evidence="2">
    <location>
        <begin position="78"/>
        <end position="97"/>
    </location>
</feature>
<feature type="transmembrane region" description="Helical" evidence="2">
    <location>
        <begin position="213"/>
        <end position="236"/>
    </location>
</feature>
<evidence type="ECO:0000313" key="4">
    <source>
        <dbReference type="Proteomes" id="UP000267019"/>
    </source>
</evidence>
<keyword evidence="2" id="KW-1133">Transmembrane helix</keyword>
<feature type="transmembrane region" description="Helical" evidence="2">
    <location>
        <begin position="149"/>
        <end position="169"/>
    </location>
</feature>
<proteinExistence type="predicted"/>
<keyword evidence="4" id="KW-1185">Reference proteome</keyword>
<feature type="transmembrane region" description="Helical" evidence="2">
    <location>
        <begin position="248"/>
        <end position="270"/>
    </location>
</feature>
<feature type="region of interest" description="Disordered" evidence="1">
    <location>
        <begin position="180"/>
        <end position="201"/>
    </location>
</feature>
<dbReference type="Proteomes" id="UP000267019">
    <property type="component" value="Unassembled WGS sequence"/>
</dbReference>
<protein>
    <submittedName>
        <fullName evidence="3">Sporulation integral membrane protein YlbJ</fullName>
    </submittedName>
</protein>
<evidence type="ECO:0000256" key="2">
    <source>
        <dbReference type="SAM" id="Phobius"/>
    </source>
</evidence>
<name>A0A660KW24_9BACL</name>
<accession>A0A660KW24</accession>
<keyword evidence="2" id="KW-0472">Membrane</keyword>
<feature type="transmembrane region" description="Helical" evidence="2">
    <location>
        <begin position="39"/>
        <end position="57"/>
    </location>
</feature>
<evidence type="ECO:0000313" key="3">
    <source>
        <dbReference type="EMBL" id="RKQ83642.1"/>
    </source>
</evidence>
<feature type="transmembrane region" description="Helical" evidence="2">
    <location>
        <begin position="316"/>
        <end position="336"/>
    </location>
</feature>
<reference evidence="3 4" key="1">
    <citation type="submission" date="2018-10" db="EMBL/GenBank/DDBJ databases">
        <title>Genomic Encyclopedia of Type Strains, Phase IV (KMG-IV): sequencing the most valuable type-strain genomes for metagenomic binning, comparative biology and taxonomic classification.</title>
        <authorList>
            <person name="Goeker M."/>
        </authorList>
    </citation>
    <scope>NUCLEOTIDE SEQUENCE [LARGE SCALE GENOMIC DNA]</scope>
    <source>
        <strain evidence="3 4">DSM 22653</strain>
    </source>
</reference>
<feature type="transmembrane region" description="Helical" evidence="2">
    <location>
        <begin position="282"/>
        <end position="304"/>
    </location>
</feature>
<gene>
    <name evidence="3" type="ORF">C7438_1672</name>
</gene>
<dbReference type="RefSeq" id="WP_121444904.1">
    <property type="nucleotide sequence ID" value="NZ_RBIJ01000006.1"/>
</dbReference>
<comment type="caution">
    <text evidence="3">The sequence shown here is derived from an EMBL/GenBank/DDBJ whole genome shotgun (WGS) entry which is preliminary data.</text>
</comment>
<keyword evidence="2" id="KW-0812">Transmembrane</keyword>
<dbReference type="EMBL" id="RBIJ01000006">
    <property type="protein sequence ID" value="RKQ83642.1"/>
    <property type="molecule type" value="Genomic_DNA"/>
</dbReference>
<dbReference type="OrthoDB" id="1645614at2"/>
<dbReference type="AlphaFoldDB" id="A0A660KW24"/>
<evidence type="ECO:0000256" key="1">
    <source>
        <dbReference type="SAM" id="MobiDB-lite"/>
    </source>
</evidence>
<organism evidence="3 4">
    <name type="scientific">Brockia lithotrophica</name>
    <dbReference type="NCBI Taxonomy" id="933949"/>
    <lineage>
        <taxon>Bacteria</taxon>
        <taxon>Bacillati</taxon>
        <taxon>Bacillota</taxon>
        <taxon>Bacilli</taxon>
        <taxon>Bacillales</taxon>
        <taxon>Bacillales Family X. Incertae Sedis</taxon>
        <taxon>Brockia</taxon>
    </lineage>
</organism>
<sequence>MTRSAPARELTIALLVAVALGMLAQPAEALRAARRGLELWANVVLPATFPFLVLAELSIAWEVPQALAAVSAPVVRTVFRLPGTAAFPFLFGLFSGYPTTAKVASRLVQEGLLDRASAARLTAFLTSADPLFLGAAVAAGLLDRPELAPYLFALHYGTALALGFLSRFFPFERSGRAEGASLRRSPGASDDPLPRKRPYEPPGRTLARAVHEAAHTLIAIGGIMTFFAVALRVAALEISWCAGRASEAFLPNAAGGILMGLFEVTLGLAQIASSPLSENLRIAFVLFLLGWGGLSVHAQVAAFLAEAGVSFRAFPLYRLLHGALSGALSLLVWPYVEPHMNPAGVAVGNPGERFPGTDLVFSGNLWLFSLALAALLALGLALGSRGRNRSSAF</sequence>
<feature type="transmembrane region" description="Helical" evidence="2">
    <location>
        <begin position="365"/>
        <end position="383"/>
    </location>
</feature>